<organism evidence="3 4">
    <name type="scientific">Aureibaculum algae</name>
    <dbReference type="NCBI Taxonomy" id="2584122"/>
    <lineage>
        <taxon>Bacteria</taxon>
        <taxon>Pseudomonadati</taxon>
        <taxon>Bacteroidota</taxon>
        <taxon>Flavobacteriia</taxon>
        <taxon>Flavobacteriales</taxon>
        <taxon>Flavobacteriaceae</taxon>
        <taxon>Aureibaculum</taxon>
    </lineage>
</organism>
<proteinExistence type="predicted"/>
<feature type="chain" id="PRO_5022750153" evidence="1">
    <location>
        <begin position="21"/>
        <end position="178"/>
    </location>
</feature>
<evidence type="ECO:0000259" key="2">
    <source>
        <dbReference type="Pfam" id="PF13568"/>
    </source>
</evidence>
<dbReference type="Pfam" id="PF13568">
    <property type="entry name" value="OMP_b-brl_2"/>
    <property type="match status" value="1"/>
</dbReference>
<accession>A0A5B7TSE9</accession>
<dbReference type="Gene3D" id="2.40.160.20">
    <property type="match status" value="1"/>
</dbReference>
<evidence type="ECO:0000313" key="3">
    <source>
        <dbReference type="EMBL" id="QCX38113.1"/>
    </source>
</evidence>
<feature type="domain" description="Outer membrane protein beta-barrel" evidence="2">
    <location>
        <begin position="20"/>
        <end position="152"/>
    </location>
</feature>
<gene>
    <name evidence="3" type="ORF">FF125_06605</name>
</gene>
<dbReference type="KEGG" id="fbe:FF125_06605"/>
<keyword evidence="4" id="KW-1185">Reference proteome</keyword>
<reference evidence="3 4" key="1">
    <citation type="submission" date="2019-05" db="EMBL/GenBank/DDBJ databases">
        <title>Algicella ahnfeltiae gen. nov., sp. nov., a novel marine bacterium of the family Flavobacteriaceae isolated from a red alga.</title>
        <authorList>
            <person name="Nedashkovskaya O.I."/>
            <person name="Kukhlevskiy A.D."/>
            <person name="Kim S.-G."/>
            <person name="Zhukova N.V."/>
            <person name="Mikhailov V.V."/>
        </authorList>
    </citation>
    <scope>NUCLEOTIDE SEQUENCE [LARGE SCALE GENOMIC DNA]</scope>
    <source>
        <strain evidence="3 4">10Alg115</strain>
    </source>
</reference>
<dbReference type="InterPro" id="IPR025665">
    <property type="entry name" value="Beta-barrel_OMP_2"/>
</dbReference>
<evidence type="ECO:0000256" key="1">
    <source>
        <dbReference type="SAM" id="SignalP"/>
    </source>
</evidence>
<name>A0A5B7TSE9_9FLAO</name>
<protein>
    <submittedName>
        <fullName evidence="3">PorT family protein</fullName>
    </submittedName>
</protein>
<dbReference type="AlphaFoldDB" id="A0A5B7TSE9"/>
<evidence type="ECO:0000313" key="4">
    <source>
        <dbReference type="Proteomes" id="UP000306229"/>
    </source>
</evidence>
<dbReference type="SUPFAM" id="SSF56925">
    <property type="entry name" value="OMPA-like"/>
    <property type="match status" value="1"/>
</dbReference>
<dbReference type="OrthoDB" id="947434at2"/>
<keyword evidence="1" id="KW-0732">Signal</keyword>
<sequence>MKKLLLTSFVLITFIANSNAQEEYGIKAGFFNSERATNISFQNSGLKTDTNFNEGIYFGAFAEFELSEKFGLRPEITYASVKNDFDQLRVPLLGTYKIGKKFKVFLGPEIGYLLTDNENFNNIHFGATIGVAYEIIKNLSIEARYYYAFTESLKNNYSYDSSAKFNSFQLGLVYRFGK</sequence>
<feature type="signal peptide" evidence="1">
    <location>
        <begin position="1"/>
        <end position="20"/>
    </location>
</feature>
<dbReference type="InterPro" id="IPR011250">
    <property type="entry name" value="OMP/PagP_B-barrel"/>
</dbReference>
<dbReference type="Proteomes" id="UP000306229">
    <property type="component" value="Chromosome"/>
</dbReference>
<dbReference type="RefSeq" id="WP_138949018.1">
    <property type="nucleotide sequence ID" value="NZ_CP040749.1"/>
</dbReference>
<dbReference type="EMBL" id="CP040749">
    <property type="protein sequence ID" value="QCX38113.1"/>
    <property type="molecule type" value="Genomic_DNA"/>
</dbReference>